<organism evidence="1 2">
    <name type="scientific">Musca hytrovirus</name>
    <name type="common">isolate Musca domestica/United States/Boucias/-</name>
    <name type="synonym">MHV</name>
    <dbReference type="NCBI Taxonomy" id="523909"/>
    <lineage>
        <taxon>Viruses</taxon>
        <taxon>Viruses incertae sedis</taxon>
        <taxon>Naldaviricetes</taxon>
        <taxon>Lefavirales</taxon>
        <taxon>Hytrosaviridae</taxon>
        <taxon>Muscavirus</taxon>
        <taxon>Muscavirus musdomesticae</taxon>
    </lineage>
</organism>
<reference evidence="1 2" key="1">
    <citation type="journal article" date="2008" name="Virology">
        <title>Sequence analysis of a non-classified, non-occluded DNA virus that causes salivary gland hypertrophy of Musca domestica, MdSGHV.</title>
        <authorList>
            <person name="Garcia-Maruniak A."/>
            <person name="Maruniak J.E."/>
            <person name="Farmerie W."/>
            <person name="Boucias D.G."/>
        </authorList>
    </citation>
    <scope>NUCLEOTIDE SEQUENCE [LARGE SCALE GENOMIC DNA]</scope>
    <source>
        <strain evidence="2">Isolate Musca domestica/United States/Boucias/-</strain>
    </source>
</reference>
<dbReference type="RefSeq" id="YP_001883335.1">
    <property type="nucleotide sequence ID" value="NC_010671.1"/>
</dbReference>
<evidence type="ECO:0000313" key="2">
    <source>
        <dbReference type="Proteomes" id="UP000011274"/>
    </source>
</evidence>
<evidence type="ECO:0000313" key="1">
    <source>
        <dbReference type="EMBL" id="ACD03466.1"/>
    </source>
</evidence>
<protein>
    <submittedName>
        <fullName evidence="1">Uncharacterized protein</fullName>
    </submittedName>
</protein>
<dbReference type="Proteomes" id="UP000011274">
    <property type="component" value="Segment"/>
</dbReference>
<keyword evidence="2" id="KW-1185">Reference proteome</keyword>
<organismHost>
    <name type="scientific">Musca domestica</name>
    <name type="common">House fly</name>
    <dbReference type="NCBI Taxonomy" id="7370"/>
</organismHost>
<accession>B2YFY4</accession>
<dbReference type="GeneID" id="6295429"/>
<proteinExistence type="predicted"/>
<sequence>MRPTSHSSPYNRCDTQTCIFLMGPQSVPTSHNRCDTQTHAFLTAMPALNHLST</sequence>
<dbReference type="EMBL" id="EU522111">
    <property type="protein sequence ID" value="ACD03466.1"/>
    <property type="molecule type" value="Genomic_DNA"/>
</dbReference>
<name>B2YFY4_MHVB</name>
<gene>
    <name evidence="1" type="ORF">MdSGHV007</name>
</gene>
<dbReference type="KEGG" id="vg:6295429"/>